<dbReference type="EMBL" id="QXFU01000236">
    <property type="protein sequence ID" value="KAE9039374.1"/>
    <property type="molecule type" value="Genomic_DNA"/>
</dbReference>
<dbReference type="SUPFAM" id="SSF56024">
    <property type="entry name" value="Phospholipase D/nuclease"/>
    <property type="match status" value="1"/>
</dbReference>
<sequence length="238" mass="27038">MPEAHVSLLWDAIRQRPLYDPKRKRMTYNYKWVSAHSRDICGAHWSETAVRNVPRRLDAPAKVSGRKRKPHLQPEAILPRISSLISDAASTEMTQADLLRTVNADGGPEIKRSSFQRLLPSVRLLAETPSVRYSDPCFEDMTDLVRQIRFNSRSVVRVGAYVLTYKPLVAALLDLIRERPAVEVRILYDRRFCYSSADTLEAIVMLARAGATVKHLRSYSMHIKMVCVDSEGSLTETV</sequence>
<reference evidence="3 4" key="1">
    <citation type="submission" date="2018-09" db="EMBL/GenBank/DDBJ databases">
        <title>Genomic investigation of the strawberry pathogen Phytophthora fragariae indicates pathogenicity is determined by transcriptional variation in three key races.</title>
        <authorList>
            <person name="Adams T.M."/>
            <person name="Armitage A.D."/>
            <person name="Sobczyk M.K."/>
            <person name="Bates H.J."/>
            <person name="Dunwell J.M."/>
            <person name="Nellist C.F."/>
            <person name="Harrison R.J."/>
        </authorList>
    </citation>
    <scope>NUCLEOTIDE SEQUENCE [LARGE SCALE GENOMIC DNA]</scope>
    <source>
        <strain evidence="2 3">SCRP249</strain>
        <strain evidence="1 4">SCRP324</strain>
    </source>
</reference>
<dbReference type="AlphaFoldDB" id="A0A6A3NIL8"/>
<dbReference type="Proteomes" id="UP000429607">
    <property type="component" value="Unassembled WGS sequence"/>
</dbReference>
<evidence type="ECO:0000313" key="1">
    <source>
        <dbReference type="EMBL" id="KAE9039374.1"/>
    </source>
</evidence>
<name>A0A6A3NIL8_9STRA</name>
<dbReference type="OrthoDB" id="143923at2759"/>
<organism evidence="2 3">
    <name type="scientific">Phytophthora rubi</name>
    <dbReference type="NCBI Taxonomy" id="129364"/>
    <lineage>
        <taxon>Eukaryota</taxon>
        <taxon>Sar</taxon>
        <taxon>Stramenopiles</taxon>
        <taxon>Oomycota</taxon>
        <taxon>Peronosporomycetes</taxon>
        <taxon>Peronosporales</taxon>
        <taxon>Peronosporaceae</taxon>
        <taxon>Phytophthora</taxon>
    </lineage>
</organism>
<dbReference type="Proteomes" id="UP000435112">
    <property type="component" value="Unassembled WGS sequence"/>
</dbReference>
<accession>A0A6A3NIL8</accession>
<evidence type="ECO:0008006" key="5">
    <source>
        <dbReference type="Google" id="ProtNLM"/>
    </source>
</evidence>
<comment type="caution">
    <text evidence="2">The sequence shown here is derived from an EMBL/GenBank/DDBJ whole genome shotgun (WGS) entry which is preliminary data.</text>
</comment>
<evidence type="ECO:0000313" key="2">
    <source>
        <dbReference type="EMBL" id="KAE9044287.1"/>
    </source>
</evidence>
<evidence type="ECO:0000313" key="4">
    <source>
        <dbReference type="Proteomes" id="UP000435112"/>
    </source>
</evidence>
<proteinExistence type="predicted"/>
<gene>
    <name evidence="2" type="ORF">PR001_g5426</name>
    <name evidence="1" type="ORF">PR002_g5542</name>
</gene>
<protein>
    <recommendedName>
        <fullName evidence="5">Phospholipase D-like domain-containing protein</fullName>
    </recommendedName>
</protein>
<evidence type="ECO:0000313" key="3">
    <source>
        <dbReference type="Proteomes" id="UP000429607"/>
    </source>
</evidence>
<dbReference type="EMBL" id="QXFV01000242">
    <property type="protein sequence ID" value="KAE9044287.1"/>
    <property type="molecule type" value="Genomic_DNA"/>
</dbReference>
<dbReference type="Gene3D" id="3.30.870.10">
    <property type="entry name" value="Endonuclease Chain A"/>
    <property type="match status" value="1"/>
</dbReference>